<dbReference type="OrthoDB" id="280053at2"/>
<organism evidence="1 2">
    <name type="scientific">Nitrincola nitratireducens</name>
    <dbReference type="NCBI Taxonomy" id="1229521"/>
    <lineage>
        <taxon>Bacteria</taxon>
        <taxon>Pseudomonadati</taxon>
        <taxon>Pseudomonadota</taxon>
        <taxon>Gammaproteobacteria</taxon>
        <taxon>Oceanospirillales</taxon>
        <taxon>Oceanospirillaceae</taxon>
        <taxon>Nitrincola</taxon>
    </lineage>
</organism>
<proteinExistence type="predicted"/>
<dbReference type="InterPro" id="IPR029058">
    <property type="entry name" value="AB_hydrolase_fold"/>
</dbReference>
<gene>
    <name evidence="1" type="ORF">D791_02800</name>
</gene>
<dbReference type="AlphaFoldDB" id="W9V258"/>
<evidence type="ECO:0008006" key="3">
    <source>
        <dbReference type="Google" id="ProtNLM"/>
    </source>
</evidence>
<reference evidence="2" key="1">
    <citation type="submission" date="2012-11" db="EMBL/GenBank/DDBJ databases">
        <authorList>
            <person name="Singh A."/>
            <person name="Pinnaka A.K."/>
            <person name="Vaidya B."/>
        </authorList>
    </citation>
    <scope>NUCLEOTIDE SEQUENCE [LARGE SCALE GENOMIC DNA]</scope>
    <source>
        <strain evidence="2">AK23</strain>
    </source>
</reference>
<dbReference type="SUPFAM" id="SSF53474">
    <property type="entry name" value="alpha/beta-Hydrolases"/>
    <property type="match status" value="1"/>
</dbReference>
<keyword evidence="2" id="KW-1185">Reference proteome</keyword>
<sequence>MNIYVIILSVIALVFLCGCGSNVQTDRAYQELGRAQHFHLKENGYLIAFEKRKKGSLKDLESADGYVSRFMPIEGNDKLTRRRNEVFENITTGQMKVMLATHITENFPHQKYLYNAYKDRPDGHYSYNASYDALDSFRRSLIDRLTEKKDKPYSHIIVMSMGWNNDQVESVWRYNQILTQLRAIAAENQDQNYHPLVIGFTWPSAWHTISDSSIRKTLGHVMSYGNKANDADELGYTLVNLVLNRHIPDAIDTAALPQRPKVVVIAHSFGARLMSRAVFSQPHLKSEDKPAVGVDLFLGLQGAFSANRFVLNAGREGAPYAEFSNLPTKFVLTTSENDSANPIAHYITGASHVGGKAGLRTANNHPDIFEVRDWARHNESRILLRQDKVLIIDAKSIVVNPDAHNDILDREMAELLWYFIRQLDD</sequence>
<comment type="caution">
    <text evidence="1">The sequence shown here is derived from an EMBL/GenBank/DDBJ whole genome shotgun (WGS) entry which is preliminary data.</text>
</comment>
<dbReference type="Proteomes" id="UP000019464">
    <property type="component" value="Unassembled WGS sequence"/>
</dbReference>
<evidence type="ECO:0000313" key="2">
    <source>
        <dbReference type="Proteomes" id="UP000019464"/>
    </source>
</evidence>
<reference evidence="1 2" key="2">
    <citation type="journal article" date="2015" name="Syst. Appl. Microbiol.">
        <title>Nitrincola nitratireducens sp. nov. isolated from a haloalkaline crater lake.</title>
        <authorList>
            <person name="Singh A."/>
            <person name="Vaidya B."/>
            <person name="Tanuku N.R."/>
            <person name="Pinnaka A.K."/>
        </authorList>
    </citation>
    <scope>NUCLEOTIDE SEQUENCE [LARGE SCALE GENOMIC DNA]</scope>
    <source>
        <strain evidence="1 2">AK23</strain>
    </source>
</reference>
<dbReference type="EMBL" id="AONB01000015">
    <property type="protein sequence ID" value="EXJ10242.1"/>
    <property type="molecule type" value="Genomic_DNA"/>
</dbReference>
<dbReference type="InterPro" id="IPR010297">
    <property type="entry name" value="DUF900_hydrolase"/>
</dbReference>
<name>W9V258_9GAMM</name>
<dbReference type="RefSeq" id="WP_051514503.1">
    <property type="nucleotide sequence ID" value="NZ_AONB01000015.1"/>
</dbReference>
<protein>
    <recommendedName>
        <fullName evidence="3">Alpha/beta hydrolase family protein</fullName>
    </recommendedName>
</protein>
<dbReference type="Pfam" id="PF05990">
    <property type="entry name" value="DUF900"/>
    <property type="match status" value="1"/>
</dbReference>
<evidence type="ECO:0000313" key="1">
    <source>
        <dbReference type="EMBL" id="EXJ10242.1"/>
    </source>
</evidence>
<accession>W9V258</accession>